<feature type="region of interest" description="Disordered" evidence="1">
    <location>
        <begin position="752"/>
        <end position="775"/>
    </location>
</feature>
<feature type="domain" description="DM2" evidence="3">
    <location>
        <begin position="1"/>
        <end position="271"/>
    </location>
</feature>
<dbReference type="PANTHER" id="PTHR14382:SF1">
    <property type="entry name" value="MDM2-BINDING PROTEIN"/>
    <property type="match status" value="1"/>
</dbReference>
<evidence type="ECO:0000259" key="3">
    <source>
        <dbReference type="Pfam" id="PF14918"/>
    </source>
</evidence>
<dbReference type="InterPro" id="IPR039061">
    <property type="entry name" value="MTBP"/>
</dbReference>
<dbReference type="EMBL" id="AEYP01013606">
    <property type="status" value="NOT_ANNOTATED_CDS"/>
    <property type="molecule type" value="Genomic_DNA"/>
</dbReference>
<dbReference type="GO" id="GO:0000785">
    <property type="term" value="C:chromatin"/>
    <property type="evidence" value="ECO:0007669"/>
    <property type="project" value="Ensembl"/>
</dbReference>
<feature type="domain" description="MDN2-binding protein C-terminal" evidence="5">
    <location>
        <begin position="727"/>
        <end position="883"/>
    </location>
</feature>
<feature type="domain" description="DM2" evidence="4">
    <location>
        <begin position="289"/>
        <end position="577"/>
    </location>
</feature>
<dbReference type="GO" id="GO:0045839">
    <property type="term" value="P:negative regulation of mitotic nuclear division"/>
    <property type="evidence" value="ECO:0007669"/>
    <property type="project" value="Ensembl"/>
</dbReference>
<dbReference type="EMBL" id="AEYP01013608">
    <property type="status" value="NOT_ANNOTATED_CDS"/>
    <property type="molecule type" value="Genomic_DNA"/>
</dbReference>
<dbReference type="Ensembl" id="ENSMPUT00000001111.1">
    <property type="protein sequence ID" value="ENSMPUP00000001088.1"/>
    <property type="gene ID" value="ENSMPUG00000001098.1"/>
</dbReference>
<evidence type="ECO:0000259" key="4">
    <source>
        <dbReference type="Pfam" id="PF14919"/>
    </source>
</evidence>
<dbReference type="EMBL" id="AEYP01013604">
    <property type="status" value="NOT_ANNOTATED_CDS"/>
    <property type="molecule type" value="Genomic_DNA"/>
</dbReference>
<feature type="region of interest" description="Disordered" evidence="1">
    <location>
        <begin position="796"/>
        <end position="821"/>
    </location>
</feature>
<dbReference type="InterPro" id="IPR029418">
    <property type="entry name" value="MTBP_C"/>
</dbReference>
<dbReference type="GO" id="GO:0031396">
    <property type="term" value="P:regulation of protein ubiquitination"/>
    <property type="evidence" value="ECO:0007669"/>
    <property type="project" value="InterPro"/>
</dbReference>
<reference evidence="6" key="1">
    <citation type="submission" date="2024-06" db="UniProtKB">
        <authorList>
            <consortium name="Ensembl"/>
        </authorList>
    </citation>
    <scope>IDENTIFICATION</scope>
</reference>
<feature type="region of interest" description="Disordered" evidence="1">
    <location>
        <begin position="18"/>
        <end position="37"/>
    </location>
</feature>
<dbReference type="EMBL" id="AEYP01013610">
    <property type="status" value="NOT_ANNOTATED_CDS"/>
    <property type="molecule type" value="Genomic_DNA"/>
</dbReference>
<dbReference type="GO" id="GO:0007089">
    <property type="term" value="P:traversing start control point of mitotic cell cycle"/>
    <property type="evidence" value="ECO:0007669"/>
    <property type="project" value="Ensembl"/>
</dbReference>
<keyword evidence="2" id="KW-1133">Transmembrane helix</keyword>
<dbReference type="GO" id="GO:0008285">
    <property type="term" value="P:negative regulation of cell population proliferation"/>
    <property type="evidence" value="ECO:0007669"/>
    <property type="project" value="Ensembl"/>
</dbReference>
<evidence type="ECO:0000259" key="5">
    <source>
        <dbReference type="Pfam" id="PF14920"/>
    </source>
</evidence>
<dbReference type="InterPro" id="IPR029420">
    <property type="entry name" value="MTBP_central"/>
</dbReference>
<feature type="compositionally biased region" description="Basic residues" evidence="1">
    <location>
        <begin position="760"/>
        <end position="771"/>
    </location>
</feature>
<dbReference type="EMBL" id="AEYP01013609">
    <property type="status" value="NOT_ANNOTATED_CDS"/>
    <property type="molecule type" value="Genomic_DNA"/>
</dbReference>
<dbReference type="EMBL" id="AEYP01013602">
    <property type="status" value="NOT_ANNOTATED_CDS"/>
    <property type="molecule type" value="Genomic_DNA"/>
</dbReference>
<protein>
    <submittedName>
        <fullName evidence="6">MDM2 binding protein</fullName>
    </submittedName>
</protein>
<keyword evidence="2" id="KW-0812">Transmembrane</keyword>
<dbReference type="GeneTree" id="ENSGT00390000003305"/>
<dbReference type="GO" id="GO:0034501">
    <property type="term" value="P:protein localization to kinetochore"/>
    <property type="evidence" value="ECO:0007669"/>
    <property type="project" value="Ensembl"/>
</dbReference>
<dbReference type="EMBL" id="AEYP01013605">
    <property type="status" value="NOT_ANNOTATED_CDS"/>
    <property type="molecule type" value="Genomic_DNA"/>
</dbReference>
<gene>
    <name evidence="6" type="primary">MTBP</name>
</gene>
<dbReference type="Pfam" id="PF14920">
    <property type="entry name" value="MTBP_C"/>
    <property type="match status" value="1"/>
</dbReference>
<dbReference type="EMBL" id="AEYP01013607">
    <property type="status" value="NOT_ANNOTATED_CDS"/>
    <property type="molecule type" value="Genomic_DNA"/>
</dbReference>
<evidence type="ECO:0000256" key="1">
    <source>
        <dbReference type="SAM" id="MobiDB-lite"/>
    </source>
</evidence>
<dbReference type="Pfam" id="PF14919">
    <property type="entry name" value="MTBP_mid"/>
    <property type="match status" value="1"/>
</dbReference>
<organism evidence="6">
    <name type="scientific">Mustela putorius furo</name>
    <name type="common">European domestic ferret</name>
    <name type="synonym">Mustela furo</name>
    <dbReference type="NCBI Taxonomy" id="9669"/>
    <lineage>
        <taxon>Eukaryota</taxon>
        <taxon>Metazoa</taxon>
        <taxon>Chordata</taxon>
        <taxon>Craniata</taxon>
        <taxon>Vertebrata</taxon>
        <taxon>Euteleostomi</taxon>
        <taxon>Mammalia</taxon>
        <taxon>Eutheria</taxon>
        <taxon>Laurasiatheria</taxon>
        <taxon>Carnivora</taxon>
        <taxon>Caniformia</taxon>
        <taxon>Musteloidea</taxon>
        <taxon>Mustelidae</taxon>
        <taxon>Mustelinae</taxon>
        <taxon>Mustela</taxon>
    </lineage>
</organism>
<proteinExistence type="predicted"/>
<name>M3XPT8_MUSPF</name>
<dbReference type="HOGENOM" id="CLU_017071_0_0_1"/>
<dbReference type="OMA" id="MQQRYIR"/>
<dbReference type="GO" id="GO:0000776">
    <property type="term" value="C:kinetochore"/>
    <property type="evidence" value="ECO:0007669"/>
    <property type="project" value="Ensembl"/>
</dbReference>
<dbReference type="STRING" id="9669.ENSMPUP00000001088"/>
<evidence type="ECO:0000256" key="2">
    <source>
        <dbReference type="SAM" id="Phobius"/>
    </source>
</evidence>
<dbReference type="AlphaFoldDB" id="M3XPT8"/>
<accession>M3XPT8</accession>
<keyword evidence="2" id="KW-0472">Membrane</keyword>
<sequence length="893" mass="101826">MDRYLLLVIWGEGKVPSAAGGEAEHGPGGASVEGTEKLPENSTITARKIFHVCLEIVSQCFYYTLFCFQACSVGGIPGSKRWFFAVQAICGFYQFCSSDWEEIHFDIENDEIENVLQTNIEECLSAECFEEEDSNSRESLSLADLYEESAENLHQLSDKLPAPGRAMTDIVLLPSEKDPPRLKDCLPAVGALKHLKEWYSAKVTIAGNHSETNCQKIAEYLSANVVSLEDLKNAIDSKELWRGKIQIWERKFGFEISFPEFCLKGVTPKNFSTSNLNPCILAKKLIPSKVFHYYGPALEFVQMIKLSDLPSCYMSDIEFELYPFIYMFILDYIFFVRQFSIFCFIQVGALFVLPCTISNVLIPPPSQLSSRKWREYIAKKPKTISVPDVEVKGECSSYYLLLQGNDNRKCKATLIHSANQINGSFALSLIHGKMKARTVEAKLSFPFDFLSLPHFSGEQLIQREKQLANVQALALKECLKRRKLANLPEVVSIDELKTLLILIRERFLDHFDAFIPKTIPIKTDKIKTANMLNDTSSVEPTSSNLMENNPLEWPERHVLQNLENFEKAKQKMSGSLSRLSLLLYVLGIRQSLLLLMMRIPKILKNLYCVKIDFTGELRNLYIVKFRRQDLVTFTLESTSFQVFILSIYKECNYAGLLFCIQRRKNCNLTCKFFKLFFLHYSLVLSFAITCYDIVMSCLILTIILLRTQCLCEEFTANLTSKTILSHKSSWSLLPSYVFLHNRLVKSESSDSLLSQTSGNTHHHHRVVTSRKPRAEPSLPVTCPSVPVLSCETPKVTTKARSGQKSVHGPKTSRQMKESRSQKHTRILPSFLKLQIDHMHSIHLLFKISQSNLIQSYFLKDLKTSRGLFEEMKKAANNNAVQVIEWVLEKTSKK</sequence>
<dbReference type="InParanoid" id="M3XPT8"/>
<dbReference type="EMBL" id="AEYP01013611">
    <property type="status" value="NOT_ANNOTATED_CDS"/>
    <property type="molecule type" value="Genomic_DNA"/>
</dbReference>
<dbReference type="EMBL" id="AEYP01013603">
    <property type="status" value="NOT_ANNOTATED_CDS"/>
    <property type="molecule type" value="Genomic_DNA"/>
</dbReference>
<dbReference type="InterPro" id="IPR029421">
    <property type="entry name" value="MTBP_N"/>
</dbReference>
<dbReference type="PANTHER" id="PTHR14382">
    <property type="entry name" value="MDM2-BINDING PROTEIN"/>
    <property type="match status" value="1"/>
</dbReference>
<feature type="transmembrane region" description="Helical" evidence="2">
    <location>
        <begin position="672"/>
        <end position="705"/>
    </location>
</feature>
<evidence type="ECO:0000313" key="6">
    <source>
        <dbReference type="Ensembl" id="ENSMPUP00000001088.1"/>
    </source>
</evidence>
<dbReference type="eggNOG" id="ENOG502RGBH">
    <property type="taxonomic scope" value="Eukaryota"/>
</dbReference>
<dbReference type="Pfam" id="PF14918">
    <property type="entry name" value="MTBP_N"/>
    <property type="match status" value="1"/>
</dbReference>